<dbReference type="SUPFAM" id="SSF57701">
    <property type="entry name" value="Zn2/Cys6 DNA-binding domain"/>
    <property type="match status" value="1"/>
</dbReference>
<dbReference type="GO" id="GO:0000981">
    <property type="term" value="F:DNA-binding transcription factor activity, RNA polymerase II-specific"/>
    <property type="evidence" value="ECO:0007669"/>
    <property type="project" value="InterPro"/>
</dbReference>
<accession>A0A135S8X2</accession>
<comment type="caution">
    <text evidence="3">The sequence shown here is derived from an EMBL/GenBank/DDBJ whole genome shotgun (WGS) entry which is preliminary data.</text>
</comment>
<organism evidence="3 4">
    <name type="scientific">Colletotrichum simmondsii</name>
    <dbReference type="NCBI Taxonomy" id="703756"/>
    <lineage>
        <taxon>Eukaryota</taxon>
        <taxon>Fungi</taxon>
        <taxon>Dikarya</taxon>
        <taxon>Ascomycota</taxon>
        <taxon>Pezizomycotina</taxon>
        <taxon>Sordariomycetes</taxon>
        <taxon>Hypocreomycetidae</taxon>
        <taxon>Glomerellales</taxon>
        <taxon>Glomerellaceae</taxon>
        <taxon>Colletotrichum</taxon>
        <taxon>Colletotrichum acutatum species complex</taxon>
    </lineage>
</organism>
<dbReference type="InterPro" id="IPR053175">
    <property type="entry name" value="DHMBA_Reg_Transcription_Factor"/>
</dbReference>
<dbReference type="PANTHER" id="PTHR38791:SF1">
    <property type="entry name" value="TRANSCRIPTION FACTOR, PUTATIVE-RELATED"/>
    <property type="match status" value="1"/>
</dbReference>
<dbReference type="Pfam" id="PF00172">
    <property type="entry name" value="Zn_clus"/>
    <property type="match status" value="1"/>
</dbReference>
<proteinExistence type="predicted"/>
<dbReference type="EMBL" id="JFBX01000640">
    <property type="protein sequence ID" value="KXH32368.1"/>
    <property type="molecule type" value="Genomic_DNA"/>
</dbReference>
<dbReference type="GO" id="GO:0008270">
    <property type="term" value="F:zinc ion binding"/>
    <property type="evidence" value="ECO:0007669"/>
    <property type="project" value="InterPro"/>
</dbReference>
<evidence type="ECO:0000259" key="2">
    <source>
        <dbReference type="PROSITE" id="PS50048"/>
    </source>
</evidence>
<dbReference type="PANTHER" id="PTHR38791">
    <property type="entry name" value="ZN(II)2CYS6 TRANSCRIPTION FACTOR (EUROFUNG)-RELATED-RELATED"/>
    <property type="match status" value="1"/>
</dbReference>
<dbReference type="OrthoDB" id="5429770at2759"/>
<dbReference type="PROSITE" id="PS50048">
    <property type="entry name" value="ZN2_CY6_FUNGAL_2"/>
    <property type="match status" value="1"/>
</dbReference>
<dbReference type="Proteomes" id="UP000070328">
    <property type="component" value="Unassembled WGS sequence"/>
</dbReference>
<sequence>MVNNGRPSKYCFPCRKRKLRCDLAPGGCGQCRRAKLSCHGYRDFTQLLFRDETKTTASKVSARLTAAVASRSHVSIRDPPHLTWEDISRDTFLSLYVVGLSHTFDTLPALLTNSPPNGHLHVSLGAAGLAFMSFHLNRHDLLLLASKQYVAAIRSIRSVLSSSNSSNSHHGNNNDEVIQSALLLDLYEKIANRHEHQSASWLSHARGALHMVCDRANTDFSNPTTCQLANNAAVALMKTCGIAGVPVPPSLLALREDLNSYVRDAKWSFTGLVVGIVNLRAYMQGLASGAACPSVVLRRAKILDEHMALVEKRLQRSWKATRTFTVAYNPLIFGRYYDVYPSHHATQVTNAVRMMRLELNSIIQHVGHNEEHTIKSQTREVIRELAQHLCAAVPQFLLLIRGDATSLPVYTLPPLQRLHCCTMLTPLYLSFCLTEDSYMKEWILQILLHMTEHGVKLASDVFQLISSGKLVDYWALYAMVGSYAIAA</sequence>
<protein>
    <recommendedName>
        <fullName evidence="2">Zn(2)-C6 fungal-type domain-containing protein</fullName>
    </recommendedName>
</protein>
<evidence type="ECO:0000256" key="1">
    <source>
        <dbReference type="ARBA" id="ARBA00023242"/>
    </source>
</evidence>
<reference evidence="3 4" key="1">
    <citation type="submission" date="2014-02" db="EMBL/GenBank/DDBJ databases">
        <title>The genome sequence of Colletotrichum simmondsii CBS122122.</title>
        <authorList>
            <person name="Baroncelli R."/>
            <person name="Thon M.R."/>
        </authorList>
    </citation>
    <scope>NUCLEOTIDE SEQUENCE [LARGE SCALE GENOMIC DNA]</scope>
    <source>
        <strain evidence="3 4">CBS122122</strain>
    </source>
</reference>
<keyword evidence="1" id="KW-0539">Nucleus</keyword>
<dbReference type="InterPro" id="IPR001138">
    <property type="entry name" value="Zn2Cys6_DnaBD"/>
</dbReference>
<dbReference type="CDD" id="cd00067">
    <property type="entry name" value="GAL4"/>
    <property type="match status" value="1"/>
</dbReference>
<name>A0A135S8X2_9PEZI</name>
<feature type="domain" description="Zn(2)-C6 fungal-type" evidence="2">
    <location>
        <begin position="11"/>
        <end position="38"/>
    </location>
</feature>
<evidence type="ECO:0000313" key="4">
    <source>
        <dbReference type="Proteomes" id="UP000070328"/>
    </source>
</evidence>
<evidence type="ECO:0000313" key="3">
    <source>
        <dbReference type="EMBL" id="KXH32368.1"/>
    </source>
</evidence>
<dbReference type="AlphaFoldDB" id="A0A135S8X2"/>
<keyword evidence="4" id="KW-1185">Reference proteome</keyword>
<dbReference type="Gene3D" id="4.10.240.10">
    <property type="entry name" value="Zn(2)-C6 fungal-type DNA-binding domain"/>
    <property type="match status" value="1"/>
</dbReference>
<dbReference type="InterPro" id="IPR036864">
    <property type="entry name" value="Zn2-C6_fun-type_DNA-bd_sf"/>
</dbReference>
<gene>
    <name evidence="3" type="ORF">CSIM01_05790</name>
</gene>